<accession>A0A645EUW6</accession>
<proteinExistence type="predicted"/>
<evidence type="ECO:0000256" key="2">
    <source>
        <dbReference type="ARBA" id="ARBA00023125"/>
    </source>
</evidence>
<dbReference type="GO" id="GO:0003677">
    <property type="term" value="F:DNA binding"/>
    <property type="evidence" value="ECO:0007669"/>
    <property type="project" value="UniProtKB-KW"/>
</dbReference>
<evidence type="ECO:0008006" key="4">
    <source>
        <dbReference type="Google" id="ProtNLM"/>
    </source>
</evidence>
<keyword evidence="1" id="KW-0680">Restriction system</keyword>
<gene>
    <name evidence="3" type="ORF">SDC9_151529</name>
</gene>
<dbReference type="Gene3D" id="3.90.220.20">
    <property type="entry name" value="DNA methylase specificity domains"/>
    <property type="match status" value="1"/>
</dbReference>
<dbReference type="GO" id="GO:0009307">
    <property type="term" value="P:DNA restriction-modification system"/>
    <property type="evidence" value="ECO:0007669"/>
    <property type="project" value="UniProtKB-KW"/>
</dbReference>
<dbReference type="AlphaFoldDB" id="A0A645EUW6"/>
<organism evidence="3">
    <name type="scientific">bioreactor metagenome</name>
    <dbReference type="NCBI Taxonomy" id="1076179"/>
    <lineage>
        <taxon>unclassified sequences</taxon>
        <taxon>metagenomes</taxon>
        <taxon>ecological metagenomes</taxon>
    </lineage>
</organism>
<protein>
    <recommendedName>
        <fullName evidence="4">Type I restriction modification DNA specificity domain-containing protein</fullName>
    </recommendedName>
</protein>
<dbReference type="SUPFAM" id="SSF116734">
    <property type="entry name" value="DNA methylase specificity domain"/>
    <property type="match status" value="1"/>
</dbReference>
<keyword evidence="2" id="KW-0238">DNA-binding</keyword>
<reference evidence="3" key="1">
    <citation type="submission" date="2019-08" db="EMBL/GenBank/DDBJ databases">
        <authorList>
            <person name="Kucharzyk K."/>
            <person name="Murdoch R.W."/>
            <person name="Higgins S."/>
            <person name="Loffler F."/>
        </authorList>
    </citation>
    <scope>NUCLEOTIDE SEQUENCE</scope>
</reference>
<dbReference type="EMBL" id="VSSQ01050217">
    <property type="protein sequence ID" value="MPN04293.1"/>
    <property type="molecule type" value="Genomic_DNA"/>
</dbReference>
<sequence length="60" mass="7254">MAALYQKEFMKIRVPLPPIEQQNNLISEIEKEKNLIEANKRIIEVFEQKIKDEINKLWEE</sequence>
<name>A0A645EUW6_9ZZZZ</name>
<dbReference type="InterPro" id="IPR044946">
    <property type="entry name" value="Restrct_endonuc_typeI_TRD_sf"/>
</dbReference>
<comment type="caution">
    <text evidence="3">The sequence shown here is derived from an EMBL/GenBank/DDBJ whole genome shotgun (WGS) entry which is preliminary data.</text>
</comment>
<evidence type="ECO:0000256" key="1">
    <source>
        <dbReference type="ARBA" id="ARBA00022747"/>
    </source>
</evidence>
<evidence type="ECO:0000313" key="3">
    <source>
        <dbReference type="EMBL" id="MPN04293.1"/>
    </source>
</evidence>